<protein>
    <submittedName>
        <fullName evidence="2">Uncharacterized protein LOC107796440 isoform X1</fullName>
    </submittedName>
    <submittedName>
        <fullName evidence="2">Uncharacterized protein isoform X1</fullName>
    </submittedName>
</protein>
<dbReference type="SUPFAM" id="SSF48452">
    <property type="entry name" value="TPR-like"/>
    <property type="match status" value="1"/>
</dbReference>
<keyword evidence="1" id="KW-1185">Reference proteome</keyword>
<reference evidence="1" key="1">
    <citation type="journal article" date="2014" name="Nat. Commun.">
        <title>The tobacco genome sequence and its comparison with those of tomato and potato.</title>
        <authorList>
            <person name="Sierro N."/>
            <person name="Battey J.N."/>
            <person name="Ouadi S."/>
            <person name="Bakaher N."/>
            <person name="Bovet L."/>
            <person name="Willig A."/>
            <person name="Goepfert S."/>
            <person name="Peitsch M.C."/>
            <person name="Ivanov N.V."/>
        </authorList>
    </citation>
    <scope>NUCLEOTIDE SEQUENCE [LARGE SCALE GENOMIC DNA]</scope>
</reference>
<dbReference type="Gene3D" id="1.25.40.10">
    <property type="entry name" value="Tetratricopeptide repeat domain"/>
    <property type="match status" value="1"/>
</dbReference>
<name>A0A1S4AE07_TOBAC</name>
<dbReference type="OrthoDB" id="1924189at2759"/>
<evidence type="ECO:0000313" key="2">
    <source>
        <dbReference type="RefSeq" id="XP_016474698.1"/>
    </source>
</evidence>
<accession>A0A1S4AE07</accession>
<gene>
    <name evidence="2" type="primary">LOC107796440</name>
</gene>
<dbReference type="RefSeq" id="XP_016474698.1">
    <property type="nucleotide sequence ID" value="XM_016619212.2"/>
</dbReference>
<evidence type="ECO:0000313" key="1">
    <source>
        <dbReference type="Proteomes" id="UP000790787"/>
    </source>
</evidence>
<dbReference type="AlphaFoldDB" id="A0A1S4AE07"/>
<dbReference type="GeneID" id="107796440"/>
<dbReference type="PANTHER" id="PTHR26312:SF176">
    <property type="entry name" value="TETRATRICOPEPTIDE-LIKE HELICAL DOMAIN-CONTAINING PROTEIN-RELATED"/>
    <property type="match status" value="1"/>
</dbReference>
<reference evidence="2" key="2">
    <citation type="submission" date="2025-08" db="UniProtKB">
        <authorList>
            <consortium name="RefSeq"/>
        </authorList>
    </citation>
    <scope>IDENTIFICATION</scope>
    <source>
        <tissue evidence="2">Leaf</tissue>
    </source>
</reference>
<sequence>MKLQIPSISVQCPQNFMFQPLSTHSSTSLFCLPSSFSAKWGAKNVNLAISVRSRKFLRYQYLDKNFCKSYSSILPCCNSNSCTSLFCLPSSFSAKWGAKNVNLAISVRSRKFLRYQYLNKNSCKSHSSIQPCCSSRLCADFGEENSEGCSYKSKYGEKGSFLQSEFESLEPRMLGIKPEPPYWPEREAILWLSIEQKAKSFGLPLSLRMIKKKHQYLPVKRYSFCSMKKAFSSFVFIIVELQTYALQMRESVCNEDLEMIIGEVQREMYASFIWLFRQVFCRTPVLMIYVMILLANFSVYSTSHNVAIAMPQMEIAYDHVNTIETRDLSNSSTLFKYPHISQELSRFEDQELRNDEEIELWNSIEDEALNMRGLRDVGLDHEVMLRFFSPLSVEIDQDNSVEYFKTDLLYQMALSHEPYNTLLLCNYAQFLQVTARDYNRAEECFKHAVQVEPPDAEVLCQYANFLWTVRKNLWEAEERYQQAVAAEPRNPYYASTYANFLWSTGGEETCFLPSITPFNDRMGKEV</sequence>
<dbReference type="RefSeq" id="XP_016474698.1">
    <property type="nucleotide sequence ID" value="XM_016619212.1"/>
</dbReference>
<dbReference type="KEGG" id="nta:107796440"/>
<dbReference type="Proteomes" id="UP000790787">
    <property type="component" value="Chromosome 11"/>
</dbReference>
<dbReference type="InterPro" id="IPR011990">
    <property type="entry name" value="TPR-like_helical_dom_sf"/>
</dbReference>
<dbReference type="PANTHER" id="PTHR26312">
    <property type="entry name" value="TETRATRICOPEPTIDE REPEAT PROTEIN 5"/>
    <property type="match status" value="1"/>
</dbReference>
<dbReference type="PaxDb" id="4097-A0A1S4AE07"/>
<organism evidence="1 2">
    <name type="scientific">Nicotiana tabacum</name>
    <name type="common">Common tobacco</name>
    <dbReference type="NCBI Taxonomy" id="4097"/>
    <lineage>
        <taxon>Eukaryota</taxon>
        <taxon>Viridiplantae</taxon>
        <taxon>Streptophyta</taxon>
        <taxon>Embryophyta</taxon>
        <taxon>Tracheophyta</taxon>
        <taxon>Spermatophyta</taxon>
        <taxon>Magnoliopsida</taxon>
        <taxon>eudicotyledons</taxon>
        <taxon>Gunneridae</taxon>
        <taxon>Pentapetalae</taxon>
        <taxon>asterids</taxon>
        <taxon>lamiids</taxon>
        <taxon>Solanales</taxon>
        <taxon>Solanaceae</taxon>
        <taxon>Nicotianoideae</taxon>
        <taxon>Nicotianeae</taxon>
        <taxon>Nicotiana</taxon>
    </lineage>
</organism>
<proteinExistence type="predicted"/>